<proteinExistence type="predicted"/>
<name>A0A212J509_9BACT</name>
<keyword evidence="1" id="KW-1133">Transmembrane helix</keyword>
<sequence>MDTSGKKYTSKGFLTAFAISAALVLLIIGLTCYIVDPFLQFRVDAKSRYILNPRFVNGGLAKNYEYNTALIGSSMVQSFDISTLRNANEGMKPVKLSSGGMNLAEMELLYSIVQGRDVKTIIMNVDMPFFNQAGVVSRYPNYLYADGFMNKLQYLYSYEALIQYIPADLGIELYFKVKDGNLPDVYKMKTDIDQIGTESYAKTYSAEFVKNYYLAGNSVLYQHVEDMEGRMDRSLASFIANLGIDKHKDVNYTFMFPSYSALYWYHTRKHNYYKQFLGFAAKFTHMVEKYDNVRVVSFLDRDEITDLNYYGDVTHFSPVLADTIMVNMFNPKYEINSSNVDVMAQRVDSLVDAFIKKNKDWLPK</sequence>
<accession>A0A212J509</accession>
<protein>
    <recommendedName>
        <fullName evidence="3">AlgX/AlgJ SGNH hydrolase-like domain-containing protein</fullName>
    </recommendedName>
</protein>
<reference evidence="2" key="1">
    <citation type="submission" date="2016-04" db="EMBL/GenBank/DDBJ databases">
        <authorList>
            <person name="Evans L.H."/>
            <person name="Alamgir A."/>
            <person name="Owens N."/>
            <person name="Weber N.D."/>
            <person name="Virtaneva K."/>
            <person name="Barbian K."/>
            <person name="Babar A."/>
            <person name="Rosenke K."/>
        </authorList>
    </citation>
    <scope>NUCLEOTIDE SEQUENCE</scope>
    <source>
        <strain evidence="2">86-1</strain>
    </source>
</reference>
<evidence type="ECO:0008006" key="3">
    <source>
        <dbReference type="Google" id="ProtNLM"/>
    </source>
</evidence>
<gene>
    <name evidence="2" type="ORF">KL86DYS1_11164</name>
</gene>
<keyword evidence="1" id="KW-0812">Transmembrane</keyword>
<feature type="transmembrane region" description="Helical" evidence="1">
    <location>
        <begin position="12"/>
        <end position="35"/>
    </location>
</feature>
<dbReference type="EMBL" id="FLUM01000001">
    <property type="protein sequence ID" value="SBV94552.1"/>
    <property type="molecule type" value="Genomic_DNA"/>
</dbReference>
<dbReference type="RefSeq" id="WP_296939016.1">
    <property type="nucleotide sequence ID" value="NZ_LT599032.1"/>
</dbReference>
<keyword evidence="1" id="KW-0472">Membrane</keyword>
<evidence type="ECO:0000256" key="1">
    <source>
        <dbReference type="SAM" id="Phobius"/>
    </source>
</evidence>
<evidence type="ECO:0000313" key="2">
    <source>
        <dbReference type="EMBL" id="SBV94552.1"/>
    </source>
</evidence>
<dbReference type="AlphaFoldDB" id="A0A212J509"/>
<organism evidence="2">
    <name type="scientific">uncultured Dysgonomonas sp</name>
    <dbReference type="NCBI Taxonomy" id="206096"/>
    <lineage>
        <taxon>Bacteria</taxon>
        <taxon>Pseudomonadati</taxon>
        <taxon>Bacteroidota</taxon>
        <taxon>Bacteroidia</taxon>
        <taxon>Bacteroidales</taxon>
        <taxon>Dysgonomonadaceae</taxon>
        <taxon>Dysgonomonas</taxon>
        <taxon>environmental samples</taxon>
    </lineage>
</organism>